<accession>A0A7C8M3Z2</accession>
<comment type="caution">
    <text evidence="1">The sequence shown here is derived from an EMBL/GenBank/DDBJ whole genome shotgun (WGS) entry which is preliminary data.</text>
</comment>
<name>A0A7C8M3Z2_9PLEO</name>
<dbReference type="EMBL" id="JAADJZ010000022">
    <property type="protein sequence ID" value="KAF2867559.1"/>
    <property type="molecule type" value="Genomic_DNA"/>
</dbReference>
<dbReference type="Proteomes" id="UP000481861">
    <property type="component" value="Unassembled WGS sequence"/>
</dbReference>
<reference evidence="1 2" key="1">
    <citation type="submission" date="2020-01" db="EMBL/GenBank/DDBJ databases">
        <authorList>
            <consortium name="DOE Joint Genome Institute"/>
            <person name="Haridas S."/>
            <person name="Albert R."/>
            <person name="Binder M."/>
            <person name="Bloem J."/>
            <person name="Labutti K."/>
            <person name="Salamov A."/>
            <person name="Andreopoulos B."/>
            <person name="Baker S.E."/>
            <person name="Barry K."/>
            <person name="Bills G."/>
            <person name="Bluhm B.H."/>
            <person name="Cannon C."/>
            <person name="Castanera R."/>
            <person name="Culley D.E."/>
            <person name="Daum C."/>
            <person name="Ezra D."/>
            <person name="Gonzalez J.B."/>
            <person name="Henrissat B."/>
            <person name="Kuo A."/>
            <person name="Liang C."/>
            <person name="Lipzen A."/>
            <person name="Lutzoni F."/>
            <person name="Magnuson J."/>
            <person name="Mondo S."/>
            <person name="Nolan M."/>
            <person name="Ohm R."/>
            <person name="Pangilinan J."/>
            <person name="Park H.-J.H."/>
            <person name="Ramirez L."/>
            <person name="Alfaro M."/>
            <person name="Sun H."/>
            <person name="Tritt A."/>
            <person name="Yoshinaga Y."/>
            <person name="Zwiers L.-H.L."/>
            <person name="Turgeon B.G."/>
            <person name="Goodwin S.B."/>
            <person name="Spatafora J.W."/>
            <person name="Crous P.W."/>
            <person name="Grigoriev I.V."/>
        </authorList>
    </citation>
    <scope>NUCLEOTIDE SEQUENCE [LARGE SCALE GENOMIC DNA]</scope>
    <source>
        <strain evidence="1 2">CBS 611.86</strain>
    </source>
</reference>
<organism evidence="1 2">
    <name type="scientific">Massariosphaeria phaeospora</name>
    <dbReference type="NCBI Taxonomy" id="100035"/>
    <lineage>
        <taxon>Eukaryota</taxon>
        <taxon>Fungi</taxon>
        <taxon>Dikarya</taxon>
        <taxon>Ascomycota</taxon>
        <taxon>Pezizomycotina</taxon>
        <taxon>Dothideomycetes</taxon>
        <taxon>Pleosporomycetidae</taxon>
        <taxon>Pleosporales</taxon>
        <taxon>Pleosporales incertae sedis</taxon>
        <taxon>Massariosphaeria</taxon>
    </lineage>
</organism>
<dbReference type="AlphaFoldDB" id="A0A7C8M3Z2"/>
<protein>
    <submittedName>
        <fullName evidence="1">Uncharacterized protein</fullName>
    </submittedName>
</protein>
<keyword evidence="2" id="KW-1185">Reference proteome</keyword>
<gene>
    <name evidence="1" type="ORF">BDV95DRAFT_169199</name>
</gene>
<evidence type="ECO:0000313" key="1">
    <source>
        <dbReference type="EMBL" id="KAF2867559.1"/>
    </source>
</evidence>
<evidence type="ECO:0000313" key="2">
    <source>
        <dbReference type="Proteomes" id="UP000481861"/>
    </source>
</evidence>
<sequence length="167" mass="18161">MNTCTGPHIPPFLPTYRREGSLRSSAAPELAPWRLRIIFEHLQIGRDARLSNDAAHAYPFFGNHAADLLVARVSVLQFRHTCCCSQTGKLHSARTERGRGGPFARPRGSCAPIGAGTAVAVSRFSSSSLLTAPGPGWEQHPPSTPRRMLRCVQDVSGSLAHPSIDRR</sequence>
<proteinExistence type="predicted"/>